<evidence type="ECO:0000256" key="7">
    <source>
        <dbReference type="SAM" id="MobiDB-lite"/>
    </source>
</evidence>
<feature type="domain" description="Bromo" evidence="8">
    <location>
        <begin position="184"/>
        <end position="254"/>
    </location>
</feature>
<keyword evidence="5" id="KW-0539">Nucleus</keyword>
<dbReference type="AlphaFoldDB" id="A0A0N4ZMH1"/>
<name>A0A0N4ZMH1_PARTI</name>
<evidence type="ECO:0000256" key="1">
    <source>
        <dbReference type="ARBA" id="ARBA00004123"/>
    </source>
</evidence>
<evidence type="ECO:0000256" key="4">
    <source>
        <dbReference type="ARBA" id="ARBA00023163"/>
    </source>
</evidence>
<evidence type="ECO:0000256" key="6">
    <source>
        <dbReference type="PROSITE-ProRule" id="PRU00035"/>
    </source>
</evidence>
<dbReference type="WBParaSite" id="PTRK_0000973900.1">
    <property type="protein sequence ID" value="PTRK_0000973900.1"/>
    <property type="gene ID" value="PTRK_0000973900"/>
</dbReference>
<evidence type="ECO:0000313" key="9">
    <source>
        <dbReference type="Proteomes" id="UP000038045"/>
    </source>
</evidence>
<dbReference type="InterPro" id="IPR051831">
    <property type="entry name" value="Bromodomain_contain_prot"/>
</dbReference>
<comment type="subcellular location">
    <subcellularLocation>
        <location evidence="1">Nucleus</location>
    </subcellularLocation>
</comment>
<sequence>MDSQELENSTNVSEDNSQEIKVEDVPSTPQVIKKRGRPPLDPSLKKSGKRKSVSTIPRNDKGDMSELPTEETDNGSDNNMIKQEFEGTGISSSKRERKKTKRAETPDSMVPNNTKKRKNSEKRERKDKDKEEKKFKTPTTIFEENGVKTNNVITETLPVVNKKPNYKSYSPFQLFCNHILRKLAAKDPEEYFAYPVSPADAPEYDKIITNPMDFLTIRGKIENGDYKTIKDMEYDVNLIAENAMIYNAPTTIYYFAAIKLQGIAKYYFSEKYLEYLRISLPFGRQVSHEEAGLQPPKKYPIIAPRNKLSQQLRQSIYDDDMVKRFSDLSNGNTKLTMEVPKLKGKLAFLDNKNGATVLNVLGDEHGGKSSYTIGDLVGKLERGTPGLLSNYEPIVLAKTPVGYFDYGPFTTFAPQYDSTWASMTKKDSDMFYNCYGSRENTGFAFQMMNTIKDCDDSYIKIVNDMLDDITNGEHSKAMEEFKNVDNDDSDEEEISKYDVYKNVPDDKLLDNILTLENVGVDCGMLKELKDLIGVKPYVYSTPEDLQRQGNLYLNDLNYLQNQRLSLKPPVTLSHGITPSQAEINLAEKVVDNLNTQINEYAKPQDLVQPQAIHNALSIDDDGMDIFNEFFTL</sequence>
<dbReference type="InterPro" id="IPR036427">
    <property type="entry name" value="Bromodomain-like_sf"/>
</dbReference>
<dbReference type="GO" id="GO:0006357">
    <property type="term" value="P:regulation of transcription by RNA polymerase II"/>
    <property type="evidence" value="ECO:0007669"/>
    <property type="project" value="TreeGrafter"/>
</dbReference>
<keyword evidence="2" id="KW-0805">Transcription regulation</keyword>
<evidence type="ECO:0000256" key="5">
    <source>
        <dbReference type="ARBA" id="ARBA00023242"/>
    </source>
</evidence>
<dbReference type="GO" id="GO:0005634">
    <property type="term" value="C:nucleus"/>
    <property type="evidence" value="ECO:0007669"/>
    <property type="project" value="UniProtKB-SubCell"/>
</dbReference>
<dbReference type="PRINTS" id="PR00503">
    <property type="entry name" value="BROMODOMAIN"/>
</dbReference>
<reference evidence="10" key="1">
    <citation type="submission" date="2017-02" db="UniProtKB">
        <authorList>
            <consortium name="WormBaseParasite"/>
        </authorList>
    </citation>
    <scope>IDENTIFICATION</scope>
</reference>
<dbReference type="Proteomes" id="UP000038045">
    <property type="component" value="Unplaced"/>
</dbReference>
<keyword evidence="4" id="KW-0804">Transcription</keyword>
<organism evidence="9 10">
    <name type="scientific">Parastrongyloides trichosuri</name>
    <name type="common">Possum-specific nematode worm</name>
    <dbReference type="NCBI Taxonomy" id="131310"/>
    <lineage>
        <taxon>Eukaryota</taxon>
        <taxon>Metazoa</taxon>
        <taxon>Ecdysozoa</taxon>
        <taxon>Nematoda</taxon>
        <taxon>Chromadorea</taxon>
        <taxon>Rhabditida</taxon>
        <taxon>Tylenchina</taxon>
        <taxon>Panagrolaimomorpha</taxon>
        <taxon>Strongyloidoidea</taxon>
        <taxon>Strongyloididae</taxon>
        <taxon>Parastrongyloides</taxon>
    </lineage>
</organism>
<feature type="compositionally biased region" description="Basic and acidic residues" evidence="7">
    <location>
        <begin position="121"/>
        <end position="135"/>
    </location>
</feature>
<keyword evidence="9" id="KW-1185">Reference proteome</keyword>
<dbReference type="InterPro" id="IPR021900">
    <property type="entry name" value="DUF3512"/>
</dbReference>
<evidence type="ECO:0000256" key="3">
    <source>
        <dbReference type="ARBA" id="ARBA00023117"/>
    </source>
</evidence>
<dbReference type="PANTHER" id="PTHR22881:SF27">
    <property type="entry name" value="BROMODOMAIN CONTAINING 7_9"/>
    <property type="match status" value="1"/>
</dbReference>
<dbReference type="PROSITE" id="PS50014">
    <property type="entry name" value="BROMODOMAIN_2"/>
    <property type="match status" value="1"/>
</dbReference>
<evidence type="ECO:0000256" key="2">
    <source>
        <dbReference type="ARBA" id="ARBA00023015"/>
    </source>
</evidence>
<keyword evidence="3 6" id="KW-0103">Bromodomain</keyword>
<dbReference type="SUPFAM" id="SSF47370">
    <property type="entry name" value="Bromodomain"/>
    <property type="match status" value="1"/>
</dbReference>
<dbReference type="STRING" id="131310.A0A0N4ZMH1"/>
<evidence type="ECO:0000313" key="10">
    <source>
        <dbReference type="WBParaSite" id="PTRK_0000973900.1"/>
    </source>
</evidence>
<proteinExistence type="predicted"/>
<protein>
    <submittedName>
        <fullName evidence="10">Bromo domain-containing protein</fullName>
    </submittedName>
</protein>
<dbReference type="PANTHER" id="PTHR22881">
    <property type="entry name" value="BROMODOMAIN CONTAINING PROTEIN"/>
    <property type="match status" value="1"/>
</dbReference>
<dbReference type="InterPro" id="IPR001487">
    <property type="entry name" value="Bromodomain"/>
</dbReference>
<feature type="region of interest" description="Disordered" evidence="7">
    <location>
        <begin position="1"/>
        <end position="137"/>
    </location>
</feature>
<accession>A0A0N4ZMH1</accession>
<dbReference type="Pfam" id="PF00439">
    <property type="entry name" value="Bromodomain"/>
    <property type="match status" value="1"/>
</dbReference>
<evidence type="ECO:0000259" key="8">
    <source>
        <dbReference type="PROSITE" id="PS50014"/>
    </source>
</evidence>
<dbReference type="Gene3D" id="1.20.920.10">
    <property type="entry name" value="Bromodomain-like"/>
    <property type="match status" value="1"/>
</dbReference>
<dbReference type="Pfam" id="PF12024">
    <property type="entry name" value="DUF3512"/>
    <property type="match status" value="1"/>
</dbReference>
<feature type="compositionally biased region" description="Polar residues" evidence="7">
    <location>
        <begin position="1"/>
        <end position="15"/>
    </location>
</feature>
<dbReference type="SMART" id="SM00297">
    <property type="entry name" value="BROMO"/>
    <property type="match status" value="1"/>
</dbReference>